<dbReference type="Proteomes" id="UP000838756">
    <property type="component" value="Unassembled WGS sequence"/>
</dbReference>
<proteinExistence type="predicted"/>
<reference evidence="1" key="1">
    <citation type="submission" date="2022-03" db="EMBL/GenBank/DDBJ databases">
        <authorList>
            <person name="Lindestad O."/>
        </authorList>
    </citation>
    <scope>NUCLEOTIDE SEQUENCE</scope>
</reference>
<keyword evidence="2" id="KW-1185">Reference proteome</keyword>
<dbReference type="EMBL" id="CAKXAJ010026511">
    <property type="protein sequence ID" value="CAH2269347.1"/>
    <property type="molecule type" value="Genomic_DNA"/>
</dbReference>
<name>A0A8S4SNF9_9NEOP</name>
<evidence type="ECO:0000313" key="1">
    <source>
        <dbReference type="EMBL" id="CAH2269347.1"/>
    </source>
</evidence>
<accession>A0A8S4SNF9</accession>
<protein>
    <submittedName>
        <fullName evidence="1">Jg14059 protein</fullName>
    </submittedName>
</protein>
<dbReference type="AlphaFoldDB" id="A0A8S4SNF9"/>
<evidence type="ECO:0000313" key="2">
    <source>
        <dbReference type="Proteomes" id="UP000838756"/>
    </source>
</evidence>
<organism evidence="1 2">
    <name type="scientific">Pararge aegeria aegeria</name>
    <dbReference type="NCBI Taxonomy" id="348720"/>
    <lineage>
        <taxon>Eukaryota</taxon>
        <taxon>Metazoa</taxon>
        <taxon>Ecdysozoa</taxon>
        <taxon>Arthropoda</taxon>
        <taxon>Hexapoda</taxon>
        <taxon>Insecta</taxon>
        <taxon>Pterygota</taxon>
        <taxon>Neoptera</taxon>
        <taxon>Endopterygota</taxon>
        <taxon>Lepidoptera</taxon>
        <taxon>Glossata</taxon>
        <taxon>Ditrysia</taxon>
        <taxon>Papilionoidea</taxon>
        <taxon>Nymphalidae</taxon>
        <taxon>Satyrinae</taxon>
        <taxon>Satyrini</taxon>
        <taxon>Parargina</taxon>
        <taxon>Pararge</taxon>
    </lineage>
</organism>
<sequence length="78" mass="8668">MGYPYPDLIILNEEVVGLLRNPKIPTQSLLVDASGWQSSFQVNLTSELTQCTTVRFAVTSQSRRAPRLKDPFTGTSEP</sequence>
<comment type="caution">
    <text evidence="1">The sequence shown here is derived from an EMBL/GenBank/DDBJ whole genome shotgun (WGS) entry which is preliminary data.</text>
</comment>
<gene>
    <name evidence="1" type="primary">jg14059</name>
    <name evidence="1" type="ORF">PAEG_LOCUS27573</name>
</gene>